<dbReference type="Gene3D" id="2.40.10.10">
    <property type="entry name" value="Trypsin-like serine proteases"/>
    <property type="match status" value="2"/>
</dbReference>
<keyword evidence="4" id="KW-1185">Reference proteome</keyword>
<dbReference type="InterPro" id="IPR043504">
    <property type="entry name" value="Peptidase_S1_PA_chymotrypsin"/>
</dbReference>
<dbReference type="OrthoDB" id="5196645at2"/>
<evidence type="ECO:0000259" key="2">
    <source>
        <dbReference type="PROSITE" id="PS50240"/>
    </source>
</evidence>
<organism evidence="3 4">
    <name type="scientific">Agromyces albus</name>
    <dbReference type="NCBI Taxonomy" id="205332"/>
    <lineage>
        <taxon>Bacteria</taxon>
        <taxon>Bacillati</taxon>
        <taxon>Actinomycetota</taxon>
        <taxon>Actinomycetes</taxon>
        <taxon>Micrococcales</taxon>
        <taxon>Microbacteriaceae</taxon>
        <taxon>Agromyces</taxon>
    </lineage>
</organism>
<dbReference type="InterPro" id="IPR009003">
    <property type="entry name" value="Peptidase_S1_PA"/>
</dbReference>
<dbReference type="Proteomes" id="UP000293865">
    <property type="component" value="Unassembled WGS sequence"/>
</dbReference>
<dbReference type="Pfam" id="PF04122">
    <property type="entry name" value="CW_binding_2"/>
    <property type="match status" value="3"/>
</dbReference>
<dbReference type="AlphaFoldDB" id="A0A4Q2L6L4"/>
<name>A0A4Q2L6L4_9MICO</name>
<gene>
    <name evidence="3" type="ORF">ESP51_05490</name>
</gene>
<evidence type="ECO:0000313" key="3">
    <source>
        <dbReference type="EMBL" id="RXZ72072.1"/>
    </source>
</evidence>
<dbReference type="PANTHER" id="PTHR30032:SF8">
    <property type="entry name" value="GERMINATION-SPECIFIC N-ACETYLMURAMOYL-L-ALANINE AMIDASE"/>
    <property type="match status" value="1"/>
</dbReference>
<comment type="caution">
    <text evidence="3">The sequence shown here is derived from an EMBL/GenBank/DDBJ whole genome shotgun (WGS) entry which is preliminary data.</text>
</comment>
<evidence type="ECO:0000313" key="4">
    <source>
        <dbReference type="Proteomes" id="UP000293865"/>
    </source>
</evidence>
<feature type="chain" id="PRO_5039450676" evidence="1">
    <location>
        <begin position="29"/>
        <end position="774"/>
    </location>
</feature>
<dbReference type="CDD" id="cd21112">
    <property type="entry name" value="alphaLP-like"/>
    <property type="match status" value="1"/>
</dbReference>
<protein>
    <submittedName>
        <fullName evidence="3">Cell wall-binding repeat-containing protein</fullName>
    </submittedName>
</protein>
<evidence type="ECO:0000256" key="1">
    <source>
        <dbReference type="SAM" id="SignalP"/>
    </source>
</evidence>
<dbReference type="GO" id="GO:0004252">
    <property type="term" value="F:serine-type endopeptidase activity"/>
    <property type="evidence" value="ECO:0007669"/>
    <property type="project" value="InterPro"/>
</dbReference>
<dbReference type="InterPro" id="IPR001254">
    <property type="entry name" value="Trypsin_dom"/>
</dbReference>
<feature type="signal peptide" evidence="1">
    <location>
        <begin position="1"/>
        <end position="28"/>
    </location>
</feature>
<dbReference type="InterPro" id="IPR018114">
    <property type="entry name" value="TRYPSIN_HIS"/>
</dbReference>
<reference evidence="3 4" key="1">
    <citation type="submission" date="2019-01" db="EMBL/GenBank/DDBJ databases">
        <title>Agromyces.</title>
        <authorList>
            <person name="Li J."/>
        </authorList>
    </citation>
    <scope>NUCLEOTIDE SEQUENCE [LARGE SCALE GENOMIC DNA]</scope>
    <source>
        <strain evidence="3 4">DSM 15934</strain>
    </source>
</reference>
<feature type="domain" description="Peptidase S1" evidence="2">
    <location>
        <begin position="136"/>
        <end position="375"/>
    </location>
</feature>
<dbReference type="InterPro" id="IPR007253">
    <property type="entry name" value="Cell_wall-bd_2"/>
</dbReference>
<dbReference type="PROSITE" id="PS50240">
    <property type="entry name" value="TRYPSIN_DOM"/>
    <property type="match status" value="1"/>
</dbReference>
<keyword evidence="1" id="KW-0732">Signal</keyword>
<dbReference type="GO" id="GO:0006508">
    <property type="term" value="P:proteolysis"/>
    <property type="evidence" value="ECO:0007669"/>
    <property type="project" value="InterPro"/>
</dbReference>
<dbReference type="PANTHER" id="PTHR30032">
    <property type="entry name" value="N-ACETYLMURAMOYL-L-ALANINE AMIDASE-RELATED"/>
    <property type="match status" value="1"/>
</dbReference>
<dbReference type="PROSITE" id="PS00134">
    <property type="entry name" value="TRYPSIN_HIS"/>
    <property type="match status" value="1"/>
</dbReference>
<dbReference type="InterPro" id="IPR051922">
    <property type="entry name" value="Bact_Sporulation_Assoc"/>
</dbReference>
<dbReference type="SUPFAM" id="SSF50494">
    <property type="entry name" value="Trypsin-like serine proteases"/>
    <property type="match status" value="1"/>
</dbReference>
<sequence>MKRSIMAMTGVVSTSLALIITSWTGAPAFAVNATPHEPDTPAVEQKMGSYSASEFTADAQELPDGLVDAVENDLGLTSAEYLAQAAAAADGAAVVADLKANGVDVVDSRIDGTVLAVQVRTAADAAIAEQRGARATIGDEPEGRGDFPSMRALADLLGGTGWGYSYAGFDYGCSIGLNGYNATTGAPEFVTAGHCIRGVEPGPVSPMTISQTAPGGGTFGTAIGSVLDSTFRFGDEYDSGLVAVTSAALVPKPAASWWGGGQGSPGTGRMSVSGVTSGIVGAVLCKSGITSGWTCGHILDVDALINVDGHAVNAIISDACALPGDSGGPGLTGNFALGILSAGTFDTCAQDGLAAFFPMTAPGPYGSISSQHTNWEPALALNAPVLAGPLNRTGFVGDSLTGTVPSAVLGTYVRVHVDGEATPRTANVNPTTKSWTVPLTGVAAGPHTWTAVTAHGSWSRSTVVSGNVTLVPRPTVERISGADRYEAAVGISKAGFPDTAPVVYLVSGEKFPDALSAAPAAAMEGGPLLLTTSGGLPTAVRDEIDRLDPSRIVVVGGVNSVSEDVLSTLRTLTPTPTVERYAGADRYAASRNLVDAIFDEGVEVLYISTGANFPDALSASAAAGSKSSPVLLVPGFASTLDSATLALVDDLAPDAIRIAGGVNSVSPGIQSALAGRAPSVTRLGGADRFVASQTINQDAFSTSASVYVANGFNFPDALAGAALAARNSSPLYVTPTTCLAQGLPAETGRLGSTKLILLGGPNSLTPAVEQLTGC</sequence>
<accession>A0A4Q2L6L4</accession>
<proteinExistence type="predicted"/>
<dbReference type="EMBL" id="SDPN01000007">
    <property type="protein sequence ID" value="RXZ72072.1"/>
    <property type="molecule type" value="Genomic_DNA"/>
</dbReference>